<dbReference type="Pfam" id="PF02397">
    <property type="entry name" value="Bac_transf"/>
    <property type="match status" value="1"/>
</dbReference>
<reference evidence="3 4" key="1">
    <citation type="journal article" date="2020" name="Front. Microbiol.">
        <title>Single-cell genomics of novel Actinobacteria with the Wood-Ljungdahl pathway discovered in a serpentinizing system.</title>
        <authorList>
            <person name="Merino N."/>
            <person name="Kawai M."/>
            <person name="Boyd E.S."/>
            <person name="Colman D.R."/>
            <person name="McGlynn S.E."/>
            <person name="Nealson K.H."/>
            <person name="Kurokawa K."/>
            <person name="Hongoh Y."/>
        </authorList>
    </citation>
    <scope>NUCLEOTIDE SEQUENCE [LARGE SCALE GENOMIC DNA]</scope>
    <source>
        <strain evidence="3 4">S42</strain>
    </source>
</reference>
<comment type="similarity">
    <text evidence="1">Belongs to the bacterial sugar transferase family.</text>
</comment>
<keyword evidence="3" id="KW-0808">Transferase</keyword>
<gene>
    <name evidence="3" type="ORF">HKBW3S42_02367</name>
</gene>
<organism evidence="3 4">
    <name type="scientific">Candidatus Hakubella thermalkaliphila</name>
    <dbReference type="NCBI Taxonomy" id="2754717"/>
    <lineage>
        <taxon>Bacteria</taxon>
        <taxon>Bacillati</taxon>
        <taxon>Actinomycetota</taxon>
        <taxon>Actinomycetota incertae sedis</taxon>
        <taxon>Candidatus Hakubellales</taxon>
        <taxon>Candidatus Hakubellaceae</taxon>
        <taxon>Candidatus Hakubella</taxon>
    </lineage>
</organism>
<protein>
    <submittedName>
        <fullName evidence="3">Putative colanic acid biosynthesis UDP-glucose lipid carrier transferase</fullName>
    </submittedName>
</protein>
<proteinExistence type="inferred from homology"/>
<dbReference type="InterPro" id="IPR003362">
    <property type="entry name" value="Bact_transf"/>
</dbReference>
<dbReference type="PANTHER" id="PTHR30576">
    <property type="entry name" value="COLANIC BIOSYNTHESIS UDP-GLUCOSE LIPID CARRIER TRANSFERASE"/>
    <property type="match status" value="1"/>
</dbReference>
<dbReference type="PANTHER" id="PTHR30576:SF0">
    <property type="entry name" value="UNDECAPRENYL-PHOSPHATE N-ACETYLGALACTOSAMINYL 1-PHOSPHATE TRANSFERASE-RELATED"/>
    <property type="match status" value="1"/>
</dbReference>
<sequence length="181" mass="20880">RYRLGQMILADNYQVPDNLKDSLSRCLLKGVRVTDVPEYYMENWRRIPLECTSRDWLYQEFRRKNPPGPYLEKFRRVVDIALASLGLALSSPLYIPISLAIKLDSEGPVFYQQKRLGKGKKAFSPIKFRTMVKDAEKDTGAVWAGENDPRITRVGIFLRKTRLDELPKFIIVLKGEMSLVG</sequence>
<name>A0A6V8PP43_9ACTN</name>
<dbReference type="EMBL" id="BLSA01000894">
    <property type="protein sequence ID" value="GFP34027.1"/>
    <property type="molecule type" value="Genomic_DNA"/>
</dbReference>
<feature type="domain" description="Bacterial sugar transferase" evidence="2">
    <location>
        <begin position="75"/>
        <end position="181"/>
    </location>
</feature>
<evidence type="ECO:0000313" key="3">
    <source>
        <dbReference type="EMBL" id="GFP34027.1"/>
    </source>
</evidence>
<evidence type="ECO:0000259" key="2">
    <source>
        <dbReference type="Pfam" id="PF02397"/>
    </source>
</evidence>
<comment type="caution">
    <text evidence="3">The sequence shown here is derived from an EMBL/GenBank/DDBJ whole genome shotgun (WGS) entry which is preliminary data.</text>
</comment>
<feature type="non-terminal residue" evidence="3">
    <location>
        <position position="181"/>
    </location>
</feature>
<feature type="non-terminal residue" evidence="3">
    <location>
        <position position="1"/>
    </location>
</feature>
<dbReference type="Proteomes" id="UP000568877">
    <property type="component" value="Unassembled WGS sequence"/>
</dbReference>
<evidence type="ECO:0000256" key="1">
    <source>
        <dbReference type="ARBA" id="ARBA00006464"/>
    </source>
</evidence>
<dbReference type="AlphaFoldDB" id="A0A6V8PP43"/>
<evidence type="ECO:0000313" key="4">
    <source>
        <dbReference type="Proteomes" id="UP000568877"/>
    </source>
</evidence>
<accession>A0A6V8PP43</accession>
<dbReference type="GO" id="GO:0016780">
    <property type="term" value="F:phosphotransferase activity, for other substituted phosphate groups"/>
    <property type="evidence" value="ECO:0007669"/>
    <property type="project" value="TreeGrafter"/>
</dbReference>